<evidence type="ECO:0000313" key="2">
    <source>
        <dbReference type="EMBL" id="TMW91487.1"/>
    </source>
</evidence>
<dbReference type="AlphaFoldDB" id="A0A6N2B9E6"/>
<proteinExistence type="predicted"/>
<name>A0A6N2B9E6_SOLCI</name>
<sequence>MDMNDDIFYDLDPLFEGDEYNHRKVSNDQIPCLNNQNEEEKSTENDDKTMTIQEKDVEVARCEIDLQNLKGDEMMVRKRKTEDFCSGSTNEALVETKINLRRSQRIASNPSQEPIRKKIKENRYNREKNESSSGQKDKGITPPTGESPQ</sequence>
<dbReference type="EMBL" id="RXGB01003694">
    <property type="protein sequence ID" value="TMW91487.1"/>
    <property type="molecule type" value="Genomic_DNA"/>
</dbReference>
<feature type="compositionally biased region" description="Basic and acidic residues" evidence="1">
    <location>
        <begin position="121"/>
        <end position="139"/>
    </location>
</feature>
<protein>
    <submittedName>
        <fullName evidence="2">Uncharacterized protein</fullName>
    </submittedName>
</protein>
<feature type="region of interest" description="Disordered" evidence="1">
    <location>
        <begin position="103"/>
        <end position="149"/>
    </location>
</feature>
<reference evidence="2" key="1">
    <citation type="submission" date="2019-05" db="EMBL/GenBank/DDBJ databases">
        <title>The de novo reference genome and transcriptome assemblies of the wild tomato species Solanum chilense.</title>
        <authorList>
            <person name="Stam R."/>
            <person name="Nosenko T."/>
            <person name="Hoerger A.C."/>
            <person name="Stephan W."/>
            <person name="Seidel M.A."/>
            <person name="Kuhn J.M.M."/>
            <person name="Haberer G."/>
            <person name="Tellier A."/>
        </authorList>
    </citation>
    <scope>NUCLEOTIDE SEQUENCE</scope>
    <source>
        <tissue evidence="2">Mature leaves</tissue>
    </source>
</reference>
<evidence type="ECO:0000256" key="1">
    <source>
        <dbReference type="SAM" id="MobiDB-lite"/>
    </source>
</evidence>
<comment type="caution">
    <text evidence="2">The sequence shown here is derived from an EMBL/GenBank/DDBJ whole genome shotgun (WGS) entry which is preliminary data.</text>
</comment>
<gene>
    <name evidence="2" type="ORF">EJD97_014281</name>
</gene>
<organism evidence="2">
    <name type="scientific">Solanum chilense</name>
    <name type="common">Tomato</name>
    <name type="synonym">Lycopersicon chilense</name>
    <dbReference type="NCBI Taxonomy" id="4083"/>
    <lineage>
        <taxon>Eukaryota</taxon>
        <taxon>Viridiplantae</taxon>
        <taxon>Streptophyta</taxon>
        <taxon>Embryophyta</taxon>
        <taxon>Tracheophyta</taxon>
        <taxon>Spermatophyta</taxon>
        <taxon>Magnoliopsida</taxon>
        <taxon>eudicotyledons</taxon>
        <taxon>Gunneridae</taxon>
        <taxon>Pentapetalae</taxon>
        <taxon>asterids</taxon>
        <taxon>lamiids</taxon>
        <taxon>Solanales</taxon>
        <taxon>Solanaceae</taxon>
        <taxon>Solanoideae</taxon>
        <taxon>Solaneae</taxon>
        <taxon>Solanum</taxon>
        <taxon>Solanum subgen. Lycopersicon</taxon>
    </lineage>
</organism>
<accession>A0A6N2B9E6</accession>